<proteinExistence type="predicted"/>
<evidence type="ECO:0000313" key="3">
    <source>
        <dbReference type="Proteomes" id="UP001596547"/>
    </source>
</evidence>
<dbReference type="AlphaFoldDB" id="A0ABD6A835"/>
<organism evidence="2 3">
    <name type="scientific">Halomarina halobia</name>
    <dbReference type="NCBI Taxonomy" id="3033386"/>
    <lineage>
        <taxon>Archaea</taxon>
        <taxon>Methanobacteriati</taxon>
        <taxon>Methanobacteriota</taxon>
        <taxon>Stenosarchaea group</taxon>
        <taxon>Halobacteria</taxon>
        <taxon>Halobacteriales</taxon>
        <taxon>Natronomonadaceae</taxon>
        <taxon>Halomarina</taxon>
    </lineage>
</organism>
<dbReference type="RefSeq" id="WP_276303993.1">
    <property type="nucleotide sequence ID" value="NZ_CP119992.1"/>
</dbReference>
<sequence>MDTWDRLFERADASDATLDEVRRALAERREGRDGRDRRDGRDPGGRHERE</sequence>
<dbReference type="EMBL" id="JBHTBF010000002">
    <property type="protein sequence ID" value="MFC7316744.1"/>
    <property type="molecule type" value="Genomic_DNA"/>
</dbReference>
<evidence type="ECO:0000256" key="1">
    <source>
        <dbReference type="SAM" id="MobiDB-lite"/>
    </source>
</evidence>
<keyword evidence="3" id="KW-1185">Reference proteome</keyword>
<accession>A0ABD6A835</accession>
<name>A0ABD6A835_9EURY</name>
<comment type="caution">
    <text evidence="2">The sequence shown here is derived from an EMBL/GenBank/DDBJ whole genome shotgun (WGS) entry which is preliminary data.</text>
</comment>
<evidence type="ECO:0000313" key="2">
    <source>
        <dbReference type="EMBL" id="MFC7316744.1"/>
    </source>
</evidence>
<dbReference type="GeneID" id="79316604"/>
<feature type="region of interest" description="Disordered" evidence="1">
    <location>
        <begin position="26"/>
        <end position="50"/>
    </location>
</feature>
<reference evidence="2 3" key="1">
    <citation type="journal article" date="2019" name="Int. J. Syst. Evol. Microbiol.">
        <title>The Global Catalogue of Microorganisms (GCM) 10K type strain sequencing project: providing services to taxonomists for standard genome sequencing and annotation.</title>
        <authorList>
            <consortium name="The Broad Institute Genomics Platform"/>
            <consortium name="The Broad Institute Genome Sequencing Center for Infectious Disease"/>
            <person name="Wu L."/>
            <person name="Ma J."/>
        </authorList>
    </citation>
    <scope>NUCLEOTIDE SEQUENCE [LARGE SCALE GENOMIC DNA]</scope>
    <source>
        <strain evidence="2 3">PSR21</strain>
    </source>
</reference>
<gene>
    <name evidence="2" type="ORF">ACFQPE_08060</name>
</gene>
<protein>
    <submittedName>
        <fullName evidence="2">Uncharacterized protein</fullName>
    </submittedName>
</protein>
<dbReference type="Proteomes" id="UP001596547">
    <property type="component" value="Unassembled WGS sequence"/>
</dbReference>